<dbReference type="EMBL" id="CP095073">
    <property type="protein sequence ID" value="UOQ45413.1"/>
    <property type="molecule type" value="Genomic_DNA"/>
</dbReference>
<evidence type="ECO:0000256" key="6">
    <source>
        <dbReference type="ARBA" id="ARBA00023136"/>
    </source>
</evidence>
<keyword evidence="10" id="KW-1185">Reference proteome</keyword>
<name>A0ABY4ELT6_9BACI</name>
<evidence type="ECO:0000256" key="7">
    <source>
        <dbReference type="SAM" id="Phobius"/>
    </source>
</evidence>
<dbReference type="PANTHER" id="PTHR32309:SF13">
    <property type="entry name" value="FERRIC ENTEROBACTIN TRANSPORT PROTEIN FEPE"/>
    <property type="match status" value="1"/>
</dbReference>
<dbReference type="InterPro" id="IPR003856">
    <property type="entry name" value="LPS_length_determ_N"/>
</dbReference>
<evidence type="ECO:0000313" key="9">
    <source>
        <dbReference type="EMBL" id="UOQ45413.1"/>
    </source>
</evidence>
<evidence type="ECO:0000256" key="2">
    <source>
        <dbReference type="ARBA" id="ARBA00006683"/>
    </source>
</evidence>
<evidence type="ECO:0000256" key="1">
    <source>
        <dbReference type="ARBA" id="ARBA00004651"/>
    </source>
</evidence>
<dbReference type="Pfam" id="PF02706">
    <property type="entry name" value="Wzz"/>
    <property type="match status" value="1"/>
</dbReference>
<organism evidence="9 10">
    <name type="scientific">Halobacillus salinarum</name>
    <dbReference type="NCBI Taxonomy" id="2932257"/>
    <lineage>
        <taxon>Bacteria</taxon>
        <taxon>Bacillati</taxon>
        <taxon>Bacillota</taxon>
        <taxon>Bacilli</taxon>
        <taxon>Bacillales</taxon>
        <taxon>Bacillaceae</taxon>
        <taxon>Halobacillus</taxon>
    </lineage>
</organism>
<comment type="similarity">
    <text evidence="2">Belongs to the CpsC/CapA family.</text>
</comment>
<keyword evidence="5 7" id="KW-1133">Transmembrane helix</keyword>
<keyword evidence="4 7" id="KW-0812">Transmembrane</keyword>
<dbReference type="InterPro" id="IPR050445">
    <property type="entry name" value="Bact_polysacc_biosynth/exp"/>
</dbReference>
<accession>A0ABY4ELT6</accession>
<evidence type="ECO:0000256" key="3">
    <source>
        <dbReference type="ARBA" id="ARBA00022475"/>
    </source>
</evidence>
<proteinExistence type="inferred from homology"/>
<dbReference type="Proteomes" id="UP000831787">
    <property type="component" value="Chromosome"/>
</dbReference>
<dbReference type="RefSeq" id="WP_244712120.1">
    <property type="nucleotide sequence ID" value="NZ_CP095073.1"/>
</dbReference>
<evidence type="ECO:0000259" key="8">
    <source>
        <dbReference type="Pfam" id="PF02706"/>
    </source>
</evidence>
<gene>
    <name evidence="9" type="ORF">MUN89_05560</name>
</gene>
<evidence type="ECO:0000256" key="5">
    <source>
        <dbReference type="ARBA" id="ARBA00022989"/>
    </source>
</evidence>
<feature type="domain" description="Polysaccharide chain length determinant N-terminal" evidence="8">
    <location>
        <begin position="4"/>
        <end position="91"/>
    </location>
</feature>
<keyword evidence="6 7" id="KW-0472">Membrane</keyword>
<reference evidence="9 10" key="1">
    <citation type="submission" date="2022-04" db="EMBL/GenBank/DDBJ databases">
        <title>Halobacillus sp. isolated from saltern.</title>
        <authorList>
            <person name="Won M."/>
            <person name="Lee C.-M."/>
            <person name="Woen H.-Y."/>
            <person name="Kwon S.-W."/>
        </authorList>
    </citation>
    <scope>NUCLEOTIDE SEQUENCE [LARGE SCALE GENOMIC DNA]</scope>
    <source>
        <strain evidence="9 10">SSBR10-3</strain>
    </source>
</reference>
<protein>
    <submittedName>
        <fullName evidence="9">Wzz/FepE/Etk N-terminal domain-containing protein</fullName>
    </submittedName>
</protein>
<evidence type="ECO:0000256" key="4">
    <source>
        <dbReference type="ARBA" id="ARBA00022692"/>
    </source>
</evidence>
<sequence>MEERIDLKKFFRIIKKRWMTIVLVTLGCFLITGVISLYVMKPAYEASENIVVGKLKKDNNSYGESQELNMLLSSTIDFIKSPTVLNSVKAQINIGDQKLNEKLTVQNSKNSQIVNVLIRDHDPDKAKLIAHTIAMTTVDKMNELFGVTDIDVLGGNNDGPTLEKVGSIELNLAIGITVGFLLGIGGAMVREHLDDSIHSDSDIEGYWG</sequence>
<comment type="subcellular location">
    <subcellularLocation>
        <location evidence="1">Cell membrane</location>
        <topology evidence="1">Multi-pass membrane protein</topology>
    </subcellularLocation>
</comment>
<dbReference type="PANTHER" id="PTHR32309">
    <property type="entry name" value="TYROSINE-PROTEIN KINASE"/>
    <property type="match status" value="1"/>
</dbReference>
<dbReference type="PROSITE" id="PS51257">
    <property type="entry name" value="PROKAR_LIPOPROTEIN"/>
    <property type="match status" value="1"/>
</dbReference>
<feature type="transmembrane region" description="Helical" evidence="7">
    <location>
        <begin position="21"/>
        <end position="40"/>
    </location>
</feature>
<keyword evidence="3" id="KW-1003">Cell membrane</keyword>
<evidence type="ECO:0000313" key="10">
    <source>
        <dbReference type="Proteomes" id="UP000831787"/>
    </source>
</evidence>